<reference evidence="1 2" key="1">
    <citation type="submission" date="2021-01" db="EMBL/GenBank/DDBJ databases">
        <title>Carboxyliciviraga sp.nov., isolated from coastal sediments.</title>
        <authorList>
            <person name="Lu D."/>
            <person name="Zhang T."/>
        </authorList>
    </citation>
    <scope>NUCLEOTIDE SEQUENCE [LARGE SCALE GENOMIC DNA]</scope>
    <source>
        <strain evidence="1 2">N1Y132</strain>
    </source>
</reference>
<name>A0ABS1HG90_9BACT</name>
<evidence type="ECO:0000313" key="2">
    <source>
        <dbReference type="Proteomes" id="UP000605676"/>
    </source>
</evidence>
<accession>A0ABS1HG90</accession>
<organism evidence="1 2">
    <name type="scientific">Carboxylicivirga marina</name>
    <dbReference type="NCBI Taxonomy" id="2800988"/>
    <lineage>
        <taxon>Bacteria</taxon>
        <taxon>Pseudomonadati</taxon>
        <taxon>Bacteroidota</taxon>
        <taxon>Bacteroidia</taxon>
        <taxon>Marinilabiliales</taxon>
        <taxon>Marinilabiliaceae</taxon>
        <taxon>Carboxylicivirga</taxon>
    </lineage>
</organism>
<protein>
    <recommendedName>
        <fullName evidence="3">DUF402 domain-containing protein</fullName>
    </recommendedName>
</protein>
<dbReference type="EMBL" id="JAENRR010000008">
    <property type="protein sequence ID" value="MBK3516681.1"/>
    <property type="molecule type" value="Genomic_DNA"/>
</dbReference>
<dbReference type="Proteomes" id="UP000605676">
    <property type="component" value="Unassembled WGS sequence"/>
</dbReference>
<dbReference type="RefSeq" id="WP_200463912.1">
    <property type="nucleotide sequence ID" value="NZ_JAENRR010000008.1"/>
</dbReference>
<sequence>MTDIAKRGEFLPETYQVPDKNRQFMKLTPGDNNIRILSAPLLGFVIFTEDKKPVRKPIEEGDFTIEELESLKAKKNDNGEYEGSKHFWIMLVWSYEAEAPKILEITQISVLKPLHELSQKEKWGDLRDYDIDITRVGTGKLDTEFSVMPEPKEELSNEIRAVVGELEEKKLLDLNAIWKGEYPFEIYNW</sequence>
<evidence type="ECO:0000313" key="1">
    <source>
        <dbReference type="EMBL" id="MBK3516681.1"/>
    </source>
</evidence>
<comment type="caution">
    <text evidence="1">The sequence shown here is derived from an EMBL/GenBank/DDBJ whole genome shotgun (WGS) entry which is preliminary data.</text>
</comment>
<keyword evidence="2" id="KW-1185">Reference proteome</keyword>
<evidence type="ECO:0008006" key="3">
    <source>
        <dbReference type="Google" id="ProtNLM"/>
    </source>
</evidence>
<proteinExistence type="predicted"/>
<gene>
    <name evidence="1" type="ORF">JIV24_04950</name>
</gene>